<keyword evidence="3" id="KW-1185">Reference proteome</keyword>
<name>A0A0M9A028_9HYME</name>
<evidence type="ECO:0000313" key="2">
    <source>
        <dbReference type="EMBL" id="KOX74610.1"/>
    </source>
</evidence>
<gene>
    <name evidence="2" type="ORF">WN51_00565</name>
</gene>
<feature type="compositionally biased region" description="Basic residues" evidence="1">
    <location>
        <begin position="354"/>
        <end position="370"/>
    </location>
</feature>
<evidence type="ECO:0000313" key="3">
    <source>
        <dbReference type="Proteomes" id="UP000053105"/>
    </source>
</evidence>
<dbReference type="AlphaFoldDB" id="A0A0M9A028"/>
<evidence type="ECO:0000256" key="1">
    <source>
        <dbReference type="SAM" id="MobiDB-lite"/>
    </source>
</evidence>
<proteinExistence type="predicted"/>
<accession>A0A0M9A028</accession>
<feature type="compositionally biased region" description="Basic and acidic residues" evidence="1">
    <location>
        <begin position="340"/>
        <end position="353"/>
    </location>
</feature>
<dbReference type="Proteomes" id="UP000053105">
    <property type="component" value="Unassembled WGS sequence"/>
</dbReference>
<sequence>MLCLINFAPKYAERANKQTGSPRSDETPAADYLIHKTEIGRTHISVLLQIEKTLKTVEVVASWFCCDKLIFGNLLRLREDSVRQSQSPIIATLDAARKAAPAENKIQATQRAGKSSREYKAPNNAQVSILAWDIHQLSTKTPLIHGQTQQPAVFFVTQTTVRSQFRVLVSSQESVNCLRTTSKQTTQHARIHICSHLTQGCTGPSAPSSNDQTIPPPISKNIPAASAPRNQSWSSRALEQSRIAVLDARRIPAKAFDHFNENLTFLNFGCWKFGNSFSLESQSVAATFYLQSNRPFIHPVKAVVLQRPPIRQEREEDLGTGSRTREQNSRGRTRRKSPKNKKEGEIAEEETSRDKKRRRRRRRRKKKRHVFAYSMQTFKF</sequence>
<feature type="region of interest" description="Disordered" evidence="1">
    <location>
        <begin position="311"/>
        <end position="380"/>
    </location>
</feature>
<dbReference type="EMBL" id="KQ435784">
    <property type="protein sequence ID" value="KOX74610.1"/>
    <property type="molecule type" value="Genomic_DNA"/>
</dbReference>
<organism evidence="2 3">
    <name type="scientific">Melipona quadrifasciata</name>
    <dbReference type="NCBI Taxonomy" id="166423"/>
    <lineage>
        <taxon>Eukaryota</taxon>
        <taxon>Metazoa</taxon>
        <taxon>Ecdysozoa</taxon>
        <taxon>Arthropoda</taxon>
        <taxon>Hexapoda</taxon>
        <taxon>Insecta</taxon>
        <taxon>Pterygota</taxon>
        <taxon>Neoptera</taxon>
        <taxon>Endopterygota</taxon>
        <taxon>Hymenoptera</taxon>
        <taxon>Apocrita</taxon>
        <taxon>Aculeata</taxon>
        <taxon>Apoidea</taxon>
        <taxon>Anthophila</taxon>
        <taxon>Apidae</taxon>
        <taxon>Melipona</taxon>
    </lineage>
</organism>
<protein>
    <submittedName>
        <fullName evidence="2">Uncharacterized protein</fullName>
    </submittedName>
</protein>
<reference evidence="2 3" key="1">
    <citation type="submission" date="2015-07" db="EMBL/GenBank/DDBJ databases">
        <title>The genome of Melipona quadrifasciata.</title>
        <authorList>
            <person name="Pan H."/>
            <person name="Kapheim K."/>
        </authorList>
    </citation>
    <scope>NUCLEOTIDE SEQUENCE [LARGE SCALE GENOMIC DNA]</scope>
    <source>
        <strain evidence="2">0111107301</strain>
        <tissue evidence="2">Whole body</tissue>
    </source>
</reference>